<organism evidence="1 2">
    <name type="scientific">Aspergillus caelatus</name>
    <dbReference type="NCBI Taxonomy" id="61420"/>
    <lineage>
        <taxon>Eukaryota</taxon>
        <taxon>Fungi</taxon>
        <taxon>Dikarya</taxon>
        <taxon>Ascomycota</taxon>
        <taxon>Pezizomycotina</taxon>
        <taxon>Eurotiomycetes</taxon>
        <taxon>Eurotiomycetidae</taxon>
        <taxon>Eurotiales</taxon>
        <taxon>Aspergillaceae</taxon>
        <taxon>Aspergillus</taxon>
        <taxon>Aspergillus subgen. Circumdati</taxon>
    </lineage>
</organism>
<dbReference type="SUPFAM" id="SSF56112">
    <property type="entry name" value="Protein kinase-like (PK-like)"/>
    <property type="match status" value="1"/>
</dbReference>
<dbReference type="PANTHER" id="PTHR21310">
    <property type="entry name" value="AMINOGLYCOSIDE PHOSPHOTRANSFERASE-RELATED-RELATED"/>
    <property type="match status" value="1"/>
</dbReference>
<dbReference type="AlphaFoldDB" id="A0A5N6ZVN4"/>
<sequence length="132" mass="15014">MGCANYHARIRFPDDGSVWLLRVPRISSSIPQFLADYIIHSEYATLKFLKMTNVPAPRVFDYGLASDKNNTVGVSYIIMEHMTGRPWSMQGLHEKRFADDTDKERVWNGLAEILIESQHHSFSKAGSFLLGP</sequence>
<name>A0A5N6ZVN4_9EURO</name>
<evidence type="ECO:0008006" key="3">
    <source>
        <dbReference type="Google" id="ProtNLM"/>
    </source>
</evidence>
<evidence type="ECO:0000313" key="2">
    <source>
        <dbReference type="Proteomes" id="UP000326268"/>
    </source>
</evidence>
<proteinExistence type="predicted"/>
<dbReference type="EMBL" id="ML737751">
    <property type="protein sequence ID" value="KAE8361006.1"/>
    <property type="molecule type" value="Genomic_DNA"/>
</dbReference>
<dbReference type="GeneID" id="43652588"/>
<dbReference type="Proteomes" id="UP000326268">
    <property type="component" value="Unassembled WGS sequence"/>
</dbReference>
<reference evidence="1 2" key="1">
    <citation type="submission" date="2019-04" db="EMBL/GenBank/DDBJ databases">
        <title>Friends and foes A comparative genomics studyof 23 Aspergillus species from section Flavi.</title>
        <authorList>
            <consortium name="DOE Joint Genome Institute"/>
            <person name="Kjaerbolling I."/>
            <person name="Vesth T."/>
            <person name="Frisvad J.C."/>
            <person name="Nybo J.L."/>
            <person name="Theobald S."/>
            <person name="Kildgaard S."/>
            <person name="Isbrandt T."/>
            <person name="Kuo A."/>
            <person name="Sato A."/>
            <person name="Lyhne E.K."/>
            <person name="Kogle M.E."/>
            <person name="Wiebenga A."/>
            <person name="Kun R.S."/>
            <person name="Lubbers R.J."/>
            <person name="Makela M.R."/>
            <person name="Barry K."/>
            <person name="Chovatia M."/>
            <person name="Clum A."/>
            <person name="Daum C."/>
            <person name="Haridas S."/>
            <person name="He G."/>
            <person name="LaButti K."/>
            <person name="Lipzen A."/>
            <person name="Mondo S."/>
            <person name="Riley R."/>
            <person name="Salamov A."/>
            <person name="Simmons B.A."/>
            <person name="Magnuson J.K."/>
            <person name="Henrissat B."/>
            <person name="Mortensen U.H."/>
            <person name="Larsen T.O."/>
            <person name="Devries R.P."/>
            <person name="Grigoriev I.V."/>
            <person name="Machida M."/>
            <person name="Baker S.E."/>
            <person name="Andersen M.R."/>
        </authorList>
    </citation>
    <scope>NUCLEOTIDE SEQUENCE [LARGE SCALE GENOMIC DNA]</scope>
    <source>
        <strain evidence="1 2">CBS 763.97</strain>
    </source>
</reference>
<dbReference type="OrthoDB" id="5327538at2759"/>
<dbReference type="PANTHER" id="PTHR21310:SF15">
    <property type="entry name" value="AMINOGLYCOSIDE PHOSPHOTRANSFERASE DOMAIN-CONTAINING PROTEIN"/>
    <property type="match status" value="1"/>
</dbReference>
<accession>A0A5N6ZVN4</accession>
<dbReference type="InterPro" id="IPR011009">
    <property type="entry name" value="Kinase-like_dom_sf"/>
</dbReference>
<protein>
    <recommendedName>
        <fullName evidence="3">Aminoglycoside phosphotransferase domain-containing protein</fullName>
    </recommendedName>
</protein>
<dbReference type="InterPro" id="IPR051678">
    <property type="entry name" value="AGP_Transferase"/>
</dbReference>
<dbReference type="RefSeq" id="XP_031924087.1">
    <property type="nucleotide sequence ID" value="XM_032068142.1"/>
</dbReference>
<gene>
    <name evidence="1" type="ORF">BDV27DRAFT_133670</name>
</gene>
<keyword evidence="2" id="KW-1185">Reference proteome</keyword>
<evidence type="ECO:0000313" key="1">
    <source>
        <dbReference type="EMBL" id="KAE8361006.1"/>
    </source>
</evidence>